<feature type="transmembrane region" description="Helical" evidence="3">
    <location>
        <begin position="224"/>
        <end position="245"/>
    </location>
</feature>
<feature type="transmembrane region" description="Helical" evidence="3">
    <location>
        <begin position="132"/>
        <end position="149"/>
    </location>
</feature>
<feature type="transmembrane region" description="Helical" evidence="3">
    <location>
        <begin position="189"/>
        <end position="212"/>
    </location>
</feature>
<feature type="transmembrane region" description="Helical" evidence="3">
    <location>
        <begin position="277"/>
        <end position="296"/>
    </location>
</feature>
<dbReference type="GO" id="GO:0042773">
    <property type="term" value="P:ATP synthesis coupled electron transport"/>
    <property type="evidence" value="ECO:0007669"/>
    <property type="project" value="InterPro"/>
</dbReference>
<evidence type="ECO:0000313" key="6">
    <source>
        <dbReference type="Proteomes" id="UP000315017"/>
    </source>
</evidence>
<dbReference type="GO" id="GO:0015990">
    <property type="term" value="P:electron transport coupled proton transport"/>
    <property type="evidence" value="ECO:0007669"/>
    <property type="project" value="TreeGrafter"/>
</dbReference>
<sequence>MTELHLPWLEICVVLPLVGALWVGRIKDSNLARLHCLFFMLLTFTFALGTWLDFVAMRASEAQDRFHLTSRLFDREIFQIDELSAPLLPLTALLFALTTIATVRAKARRFSFSWTLLSAAITLATFSCKEPWLIIVLLSLATIPPFLELRARGRSAGMYVAHMGLFIALMVIGWGVVQSEGTDLKVHSLWAVLPLLGAVFIRCGIAPFHCWVTDLFEKATFGTAILYVTPLAGVYAAARLVLPIAPAEVMRTMGLISLFTAVYAGAMALVQTDARRLFCYLFLSHAAVILVGLEMVTVQGLTGALCVWISVGLSLTGLGLTMRAIEARHGRLQLNQYHGLYEHMPMLAVCFMLMGLSSVGFPGTMGYVGAELLVDGAVETYPFVGVAVVLAAALNGIAIVHAYFLLFTGKRHITSVSLRMGRREKVALLTLVTLLLAGGIAPQLNIGARHHAAEELLKQRGPLIETEHDHANSPWWAPRLIAPQTASEHPLPMPVSNEQD</sequence>
<dbReference type="AlphaFoldDB" id="A0A517Y4V2"/>
<organism evidence="5 6">
    <name type="scientific">Anatilimnocola aggregata</name>
    <dbReference type="NCBI Taxonomy" id="2528021"/>
    <lineage>
        <taxon>Bacteria</taxon>
        <taxon>Pseudomonadati</taxon>
        <taxon>Planctomycetota</taxon>
        <taxon>Planctomycetia</taxon>
        <taxon>Pirellulales</taxon>
        <taxon>Pirellulaceae</taxon>
        <taxon>Anatilimnocola</taxon>
    </lineage>
</organism>
<dbReference type="EC" id="1.6.5.-" evidence="5"/>
<evidence type="ECO:0000259" key="4">
    <source>
        <dbReference type="Pfam" id="PF00361"/>
    </source>
</evidence>
<feature type="transmembrane region" description="Helical" evidence="3">
    <location>
        <begin position="6"/>
        <end position="24"/>
    </location>
</feature>
<keyword evidence="3" id="KW-1133">Transmembrane helix</keyword>
<evidence type="ECO:0000313" key="5">
    <source>
        <dbReference type="EMBL" id="QDU25273.1"/>
    </source>
</evidence>
<feature type="transmembrane region" description="Helical" evidence="3">
    <location>
        <begin position="302"/>
        <end position="325"/>
    </location>
</feature>
<feature type="transmembrane region" description="Helical" evidence="3">
    <location>
        <begin position="426"/>
        <end position="444"/>
    </location>
</feature>
<feature type="transmembrane region" description="Helical" evidence="3">
    <location>
        <begin position="110"/>
        <end position="126"/>
    </location>
</feature>
<dbReference type="GO" id="GO:0048039">
    <property type="term" value="F:ubiquinone binding"/>
    <property type="evidence" value="ECO:0007669"/>
    <property type="project" value="TreeGrafter"/>
</dbReference>
<dbReference type="KEGG" id="aagg:ETAA8_03370"/>
<feature type="transmembrane region" description="Helical" evidence="3">
    <location>
        <begin position="251"/>
        <end position="270"/>
    </location>
</feature>
<dbReference type="GO" id="GO:0003954">
    <property type="term" value="F:NADH dehydrogenase activity"/>
    <property type="evidence" value="ECO:0007669"/>
    <property type="project" value="TreeGrafter"/>
</dbReference>
<dbReference type="OrthoDB" id="238919at2"/>
<keyword evidence="5" id="KW-0560">Oxidoreductase</keyword>
<protein>
    <submittedName>
        <fullName evidence="5">NAD(P)H-quinone oxidoreductase chain 4 1</fullName>
        <ecNumber evidence="5">1.6.5.-</ecNumber>
    </submittedName>
</protein>
<dbReference type="GO" id="GO:0012505">
    <property type="term" value="C:endomembrane system"/>
    <property type="evidence" value="ECO:0007669"/>
    <property type="project" value="UniProtKB-SubCell"/>
</dbReference>
<feature type="transmembrane region" description="Helical" evidence="3">
    <location>
        <begin position="156"/>
        <end position="177"/>
    </location>
</feature>
<dbReference type="Pfam" id="PF00361">
    <property type="entry name" value="Proton_antipo_M"/>
    <property type="match status" value="1"/>
</dbReference>
<dbReference type="GO" id="GO:0016020">
    <property type="term" value="C:membrane"/>
    <property type="evidence" value="ECO:0007669"/>
    <property type="project" value="UniProtKB-SubCell"/>
</dbReference>
<keyword evidence="2 3" id="KW-0812">Transmembrane</keyword>
<feature type="transmembrane region" description="Helical" evidence="3">
    <location>
        <begin position="381"/>
        <end position="406"/>
    </location>
</feature>
<dbReference type="Proteomes" id="UP000315017">
    <property type="component" value="Chromosome"/>
</dbReference>
<dbReference type="EMBL" id="CP036274">
    <property type="protein sequence ID" value="QDU25273.1"/>
    <property type="molecule type" value="Genomic_DNA"/>
</dbReference>
<dbReference type="InterPro" id="IPR001750">
    <property type="entry name" value="ND/Mrp_TM"/>
</dbReference>
<reference evidence="5 6" key="1">
    <citation type="submission" date="2019-02" db="EMBL/GenBank/DDBJ databases">
        <title>Deep-cultivation of Planctomycetes and their phenomic and genomic characterization uncovers novel biology.</title>
        <authorList>
            <person name="Wiegand S."/>
            <person name="Jogler M."/>
            <person name="Boedeker C."/>
            <person name="Pinto D."/>
            <person name="Vollmers J."/>
            <person name="Rivas-Marin E."/>
            <person name="Kohn T."/>
            <person name="Peeters S.H."/>
            <person name="Heuer A."/>
            <person name="Rast P."/>
            <person name="Oberbeckmann S."/>
            <person name="Bunk B."/>
            <person name="Jeske O."/>
            <person name="Meyerdierks A."/>
            <person name="Storesund J.E."/>
            <person name="Kallscheuer N."/>
            <person name="Luecker S."/>
            <person name="Lage O.M."/>
            <person name="Pohl T."/>
            <person name="Merkel B.J."/>
            <person name="Hornburger P."/>
            <person name="Mueller R.-W."/>
            <person name="Bruemmer F."/>
            <person name="Labrenz M."/>
            <person name="Spormann A.M."/>
            <person name="Op den Camp H."/>
            <person name="Overmann J."/>
            <person name="Amann R."/>
            <person name="Jetten M.S.M."/>
            <person name="Mascher T."/>
            <person name="Medema M.H."/>
            <person name="Devos D.P."/>
            <person name="Kaster A.-K."/>
            <person name="Ovreas L."/>
            <person name="Rohde M."/>
            <person name="Galperin M.Y."/>
            <person name="Jogler C."/>
        </authorList>
    </citation>
    <scope>NUCLEOTIDE SEQUENCE [LARGE SCALE GENOMIC DNA]</scope>
    <source>
        <strain evidence="5 6">ETA_A8</strain>
    </source>
</reference>
<gene>
    <name evidence="5" type="primary">ndhD1_1</name>
    <name evidence="5" type="ORF">ETAA8_03370</name>
</gene>
<feature type="transmembrane region" description="Helical" evidence="3">
    <location>
        <begin position="346"/>
        <end position="369"/>
    </location>
</feature>
<evidence type="ECO:0000256" key="2">
    <source>
        <dbReference type="RuleBase" id="RU000320"/>
    </source>
</evidence>
<feature type="transmembrane region" description="Helical" evidence="3">
    <location>
        <begin position="36"/>
        <end position="57"/>
    </location>
</feature>
<feature type="domain" description="NADH:quinone oxidoreductase/Mrp antiporter transmembrane" evidence="4">
    <location>
        <begin position="185"/>
        <end position="392"/>
    </location>
</feature>
<evidence type="ECO:0000256" key="1">
    <source>
        <dbReference type="ARBA" id="ARBA00004127"/>
    </source>
</evidence>
<keyword evidence="3" id="KW-0472">Membrane</keyword>
<feature type="transmembrane region" description="Helical" evidence="3">
    <location>
        <begin position="83"/>
        <end position="103"/>
    </location>
</feature>
<accession>A0A517Y4V2</accession>
<name>A0A517Y4V2_9BACT</name>
<dbReference type="InterPro" id="IPR003918">
    <property type="entry name" value="NADH_UbQ_OxRdtase"/>
</dbReference>
<evidence type="ECO:0000256" key="3">
    <source>
        <dbReference type="SAM" id="Phobius"/>
    </source>
</evidence>
<dbReference type="GO" id="GO:0008137">
    <property type="term" value="F:NADH dehydrogenase (ubiquinone) activity"/>
    <property type="evidence" value="ECO:0007669"/>
    <property type="project" value="InterPro"/>
</dbReference>
<keyword evidence="6" id="KW-1185">Reference proteome</keyword>
<dbReference type="RefSeq" id="WP_145083952.1">
    <property type="nucleotide sequence ID" value="NZ_CP036274.1"/>
</dbReference>
<dbReference type="PANTHER" id="PTHR43507">
    <property type="entry name" value="NADH-UBIQUINONE OXIDOREDUCTASE CHAIN 4"/>
    <property type="match status" value="1"/>
</dbReference>
<dbReference type="PANTHER" id="PTHR43507:SF1">
    <property type="entry name" value="NADH-UBIQUINONE OXIDOREDUCTASE CHAIN 4"/>
    <property type="match status" value="1"/>
</dbReference>
<proteinExistence type="predicted"/>
<comment type="subcellular location">
    <subcellularLocation>
        <location evidence="1">Endomembrane system</location>
        <topology evidence="1">Multi-pass membrane protein</topology>
    </subcellularLocation>
    <subcellularLocation>
        <location evidence="2">Membrane</location>
        <topology evidence="2">Multi-pass membrane protein</topology>
    </subcellularLocation>
</comment>